<comment type="pathway">
    <text evidence="3">Lipid metabolism; fatty acid biosynthesis.</text>
</comment>
<feature type="transmembrane region" description="Helical" evidence="5">
    <location>
        <begin position="64"/>
        <end position="84"/>
    </location>
</feature>
<dbReference type="GO" id="GO:0006633">
    <property type="term" value="P:fatty acid biosynthetic process"/>
    <property type="evidence" value="ECO:0007669"/>
    <property type="project" value="UniProtKB-UniPathway"/>
</dbReference>
<feature type="domain" description="FAE" evidence="6">
    <location>
        <begin position="123"/>
        <end position="419"/>
    </location>
</feature>
<reference evidence="8 9" key="1">
    <citation type="submission" date="2018-07" db="EMBL/GenBank/DDBJ databases">
        <title>The complete nuclear genome of the prasinophyte Chloropicon primus (CCMP1205).</title>
        <authorList>
            <person name="Pombert J.-F."/>
            <person name="Otis C."/>
            <person name="Turmel M."/>
            <person name="Lemieux C."/>
        </authorList>
    </citation>
    <scope>NUCLEOTIDE SEQUENCE [LARGE SCALE GENOMIC DNA]</scope>
    <source>
        <strain evidence="8 9">CCMP1205</strain>
    </source>
</reference>
<dbReference type="AlphaFoldDB" id="A0A5B8MEM0"/>
<dbReference type="GO" id="GO:0016020">
    <property type="term" value="C:membrane"/>
    <property type="evidence" value="ECO:0007669"/>
    <property type="project" value="InterPro"/>
</dbReference>
<dbReference type="InterPro" id="IPR012392">
    <property type="entry name" value="3-ktacl-CoA_syn"/>
</dbReference>
<dbReference type="Proteomes" id="UP000316726">
    <property type="component" value="Chromosome 1"/>
</dbReference>
<feature type="transmembrane region" description="Helical" evidence="5">
    <location>
        <begin position="104"/>
        <end position="125"/>
    </location>
</feature>
<dbReference type="Gene3D" id="3.40.47.10">
    <property type="match status" value="1"/>
</dbReference>
<keyword evidence="3" id="KW-0012">Acyltransferase</keyword>
<evidence type="ECO:0000313" key="8">
    <source>
        <dbReference type="EMBL" id="QDZ17752.1"/>
    </source>
</evidence>
<gene>
    <name evidence="8" type="ORF">A3770_01p02700</name>
</gene>
<dbReference type="Pfam" id="PF08541">
    <property type="entry name" value="ACP_syn_III_C"/>
    <property type="match status" value="1"/>
</dbReference>
<organism evidence="8 9">
    <name type="scientific">Chloropicon primus</name>
    <dbReference type="NCBI Taxonomy" id="1764295"/>
    <lineage>
        <taxon>Eukaryota</taxon>
        <taxon>Viridiplantae</taxon>
        <taxon>Chlorophyta</taxon>
        <taxon>Chloropicophyceae</taxon>
        <taxon>Chloropicales</taxon>
        <taxon>Chloropicaceae</taxon>
        <taxon>Chloropicon</taxon>
    </lineage>
</organism>
<keyword evidence="2 3" id="KW-0808">Transferase</keyword>
<feature type="domain" description="Beta-ketoacyl-[acyl-carrier-protein] synthase III C-terminal" evidence="7">
    <location>
        <begin position="435"/>
        <end position="516"/>
    </location>
</feature>
<evidence type="ECO:0000256" key="3">
    <source>
        <dbReference type="PIRNR" id="PIRNR036417"/>
    </source>
</evidence>
<feature type="region of interest" description="Disordered" evidence="4">
    <location>
        <begin position="1"/>
        <end position="31"/>
    </location>
</feature>
<protein>
    <recommendedName>
        <fullName evidence="3">3-ketoacyl-CoA synthase</fullName>
        <ecNumber evidence="3">2.3.1.-</ecNumber>
    </recommendedName>
</protein>
<name>A0A5B8MEM0_9CHLO</name>
<dbReference type="InterPro" id="IPR013601">
    <property type="entry name" value="FAE1_typ3_polyketide_synth"/>
</dbReference>
<evidence type="ECO:0000259" key="7">
    <source>
        <dbReference type="Pfam" id="PF08541"/>
    </source>
</evidence>
<keyword evidence="5" id="KW-0472">Membrane</keyword>
<dbReference type="InterPro" id="IPR013747">
    <property type="entry name" value="ACP_syn_III_C"/>
</dbReference>
<dbReference type="OrthoDB" id="329835at2759"/>
<dbReference type="PANTHER" id="PTHR31561">
    <property type="entry name" value="3-KETOACYL-COA SYNTHASE"/>
    <property type="match status" value="1"/>
</dbReference>
<dbReference type="Pfam" id="PF08392">
    <property type="entry name" value="FAE1_CUT1_RppA"/>
    <property type="match status" value="1"/>
</dbReference>
<dbReference type="STRING" id="1764295.A0A5B8MEM0"/>
<keyword evidence="5" id="KW-1133">Transmembrane helix</keyword>
<dbReference type="EC" id="2.3.1.-" evidence="3"/>
<dbReference type="UniPathway" id="UPA00094"/>
<comment type="similarity">
    <text evidence="1 3">Belongs to the thiolase-like superfamily. Chalcone/stilbene synthases family.</text>
</comment>
<dbReference type="CDD" id="cd00831">
    <property type="entry name" value="CHS_like"/>
    <property type="match status" value="1"/>
</dbReference>
<evidence type="ECO:0000256" key="5">
    <source>
        <dbReference type="SAM" id="Phobius"/>
    </source>
</evidence>
<evidence type="ECO:0000256" key="2">
    <source>
        <dbReference type="ARBA" id="ARBA00022679"/>
    </source>
</evidence>
<proteinExistence type="inferred from homology"/>
<accession>A0A5B8MEM0</accession>
<dbReference type="EMBL" id="CP031034">
    <property type="protein sequence ID" value="QDZ17752.1"/>
    <property type="molecule type" value="Genomic_DNA"/>
</dbReference>
<evidence type="ECO:0000313" key="9">
    <source>
        <dbReference type="Proteomes" id="UP000316726"/>
    </source>
</evidence>
<dbReference type="GO" id="GO:0016747">
    <property type="term" value="F:acyltransferase activity, transferring groups other than amino-acyl groups"/>
    <property type="evidence" value="ECO:0007669"/>
    <property type="project" value="InterPro"/>
</dbReference>
<sequence>MSLRAGYPARSGGSSSSSDSEGSGSEWSRSGSPRRRLLLSLPDFRAEVAMKYVRHGYRLLSRNLFVFATLVGLAAVGVQLLRMTESGEISNLWETAVKTQVQGSMLHTIALSVALAFGVAAYLFARRTPVYLVDFSVLHPPKDWKVSIKELTHLARFRLSKNHKKDVVQSSMDFMLHKIQKNAGVTAEGTYLPPGITDLSQEATLENSRKEAEVVLFTLVEDLLGKTGVKPKDIDILIVNCSLFNPTPSMTAMIVNKFKMRSNIQSYNLSGMGCSAGVIAVNLARDLLQHHKNANALVVSTENITQNFYLGTQKSMLIPNMLFRVGGAASLLSNKRRDYWRAKYQLLHVVRTHKGADDASYNCVFQKEDPDGIVGVKLDKSLMAIAGESLKVNITTLGPLVLPLTEQARFFLNLVQRKVLKLKIKAYIPDFKKAFDHFCIHAGGRGVIDALQENLKLTDDLVRPSRQALFHYGNTSSASIWYELAWSEHEGQVGYGDRVWQIAFGSGFKCNSAVWQALRTIDSQHPAWADP</sequence>
<dbReference type="PIRSF" id="PIRSF036417">
    <property type="entry name" value="3-ktacl-CoA_syn"/>
    <property type="match status" value="1"/>
</dbReference>
<evidence type="ECO:0000259" key="6">
    <source>
        <dbReference type="Pfam" id="PF08392"/>
    </source>
</evidence>
<dbReference type="InterPro" id="IPR016039">
    <property type="entry name" value="Thiolase-like"/>
</dbReference>
<feature type="compositionally biased region" description="Low complexity" evidence="4">
    <location>
        <begin position="10"/>
        <end position="31"/>
    </location>
</feature>
<keyword evidence="9" id="KW-1185">Reference proteome</keyword>
<evidence type="ECO:0000256" key="4">
    <source>
        <dbReference type="SAM" id="MobiDB-lite"/>
    </source>
</evidence>
<evidence type="ECO:0000256" key="1">
    <source>
        <dbReference type="ARBA" id="ARBA00005531"/>
    </source>
</evidence>
<dbReference type="SUPFAM" id="SSF53901">
    <property type="entry name" value="Thiolase-like"/>
    <property type="match status" value="1"/>
</dbReference>
<keyword evidence="5" id="KW-0812">Transmembrane</keyword>